<organism evidence="3 4">
    <name type="scientific">Microterricola viridarii</name>
    <dbReference type="NCBI Taxonomy" id="412690"/>
    <lineage>
        <taxon>Bacteria</taxon>
        <taxon>Bacillati</taxon>
        <taxon>Actinomycetota</taxon>
        <taxon>Actinomycetes</taxon>
        <taxon>Micrococcales</taxon>
        <taxon>Microbacteriaceae</taxon>
        <taxon>Microterricola</taxon>
    </lineage>
</organism>
<dbReference type="GO" id="GO:0016491">
    <property type="term" value="F:oxidoreductase activity"/>
    <property type="evidence" value="ECO:0007669"/>
    <property type="project" value="UniProtKB-KW"/>
</dbReference>
<dbReference type="SUPFAM" id="SSF50129">
    <property type="entry name" value="GroES-like"/>
    <property type="match status" value="1"/>
</dbReference>
<dbReference type="PROSITE" id="PS01162">
    <property type="entry name" value="QOR_ZETA_CRYSTAL"/>
    <property type="match status" value="1"/>
</dbReference>
<dbReference type="Pfam" id="PF13602">
    <property type="entry name" value="ADH_zinc_N_2"/>
    <property type="match status" value="1"/>
</dbReference>
<name>A0A1H1NBA3_9MICO</name>
<evidence type="ECO:0000313" key="3">
    <source>
        <dbReference type="EMBL" id="SDR96264.1"/>
    </source>
</evidence>
<proteinExistence type="predicted"/>
<dbReference type="PANTHER" id="PTHR11695">
    <property type="entry name" value="ALCOHOL DEHYDROGENASE RELATED"/>
    <property type="match status" value="1"/>
</dbReference>
<dbReference type="Gene3D" id="3.90.180.10">
    <property type="entry name" value="Medium-chain alcohol dehydrogenases, catalytic domain"/>
    <property type="match status" value="1"/>
</dbReference>
<reference evidence="4" key="1">
    <citation type="submission" date="2016-10" db="EMBL/GenBank/DDBJ databases">
        <authorList>
            <person name="Varghese N."/>
            <person name="Submissions S."/>
        </authorList>
    </citation>
    <scope>NUCLEOTIDE SEQUENCE [LARGE SCALE GENOMIC DNA]</scope>
    <source>
        <strain evidence="4">DSM 21772</strain>
    </source>
</reference>
<dbReference type="STRING" id="412690.SAMN04489834_0602"/>
<evidence type="ECO:0000259" key="2">
    <source>
        <dbReference type="SMART" id="SM00829"/>
    </source>
</evidence>
<dbReference type="InterPro" id="IPR036291">
    <property type="entry name" value="NAD(P)-bd_dom_sf"/>
</dbReference>
<dbReference type="EMBL" id="LT629742">
    <property type="protein sequence ID" value="SDR96264.1"/>
    <property type="molecule type" value="Genomic_DNA"/>
</dbReference>
<feature type="domain" description="Enoyl reductase (ER)" evidence="2">
    <location>
        <begin position="10"/>
        <end position="321"/>
    </location>
</feature>
<keyword evidence="1" id="KW-0560">Oxidoreductase</keyword>
<dbReference type="Gene3D" id="3.40.50.720">
    <property type="entry name" value="NAD(P)-binding Rossmann-like Domain"/>
    <property type="match status" value="1"/>
</dbReference>
<protein>
    <submittedName>
        <fullName evidence="3">NADPH:quinone reductase</fullName>
    </submittedName>
</protein>
<evidence type="ECO:0000256" key="1">
    <source>
        <dbReference type="ARBA" id="ARBA00023002"/>
    </source>
</evidence>
<dbReference type="AlphaFoldDB" id="A0A1H1NBA3"/>
<dbReference type="Pfam" id="PF08240">
    <property type="entry name" value="ADH_N"/>
    <property type="match status" value="1"/>
</dbReference>
<dbReference type="RefSeq" id="WP_083362727.1">
    <property type="nucleotide sequence ID" value="NZ_LT629742.1"/>
</dbReference>
<dbReference type="InterPro" id="IPR013154">
    <property type="entry name" value="ADH-like_N"/>
</dbReference>
<dbReference type="InterPro" id="IPR002364">
    <property type="entry name" value="Quin_OxRdtase/zeta-crystal_CS"/>
</dbReference>
<gene>
    <name evidence="3" type="ORF">SAMN04489834_0602</name>
</gene>
<dbReference type="OrthoDB" id="9790818at2"/>
<dbReference type="GO" id="GO:0008270">
    <property type="term" value="F:zinc ion binding"/>
    <property type="evidence" value="ECO:0007669"/>
    <property type="project" value="InterPro"/>
</dbReference>
<dbReference type="InterPro" id="IPR011032">
    <property type="entry name" value="GroES-like_sf"/>
</dbReference>
<dbReference type="InterPro" id="IPR020843">
    <property type="entry name" value="ER"/>
</dbReference>
<accession>A0A1H1NBA3</accession>
<dbReference type="SMART" id="SM00829">
    <property type="entry name" value="PKS_ER"/>
    <property type="match status" value="1"/>
</dbReference>
<sequence>MRAIVQDEYGDVEALRLGDIDTPTPGAGEVLIRVEAAGVDAGVWHLMMGRPYLARVMGFGLRRPKTRVKGREVAGVIAALGDRVTGFAVGDEVYGYCEGSFAEYVCARADRIAPKPASLSFEQAAVLPISAGTALQAVRDSGAVKAGQSVLVIGAAGGVGAFAVQIAKELGASVTGVTSTGKLELVRSLGADHVIDYTRESFTTGIRLFDVIIDTAGHRSVAELRTALTPHGTLVIVGSEVDAPVFGGLGRPVGASLKSPFVGQNLRMLAATENAGLLHSLTELIEAGSLAPVIDSSYPLAEAPAAIRHWRDGHPAGKVVITVA</sequence>
<dbReference type="PANTHER" id="PTHR11695:SF294">
    <property type="entry name" value="RETICULON-4-INTERACTING PROTEIN 1, MITOCHONDRIAL"/>
    <property type="match status" value="1"/>
</dbReference>
<keyword evidence="4" id="KW-1185">Reference proteome</keyword>
<dbReference type="SUPFAM" id="SSF51735">
    <property type="entry name" value="NAD(P)-binding Rossmann-fold domains"/>
    <property type="match status" value="1"/>
</dbReference>
<evidence type="ECO:0000313" key="4">
    <source>
        <dbReference type="Proteomes" id="UP000181956"/>
    </source>
</evidence>
<dbReference type="InterPro" id="IPR050700">
    <property type="entry name" value="YIM1/Zinc_Alcohol_DH_Fams"/>
</dbReference>
<dbReference type="Proteomes" id="UP000181956">
    <property type="component" value="Chromosome I"/>
</dbReference>
<dbReference type="CDD" id="cd08267">
    <property type="entry name" value="MDR1"/>
    <property type="match status" value="1"/>
</dbReference>